<dbReference type="EMBL" id="MU274901">
    <property type="protein sequence ID" value="KAI0093832.1"/>
    <property type="molecule type" value="Genomic_DNA"/>
</dbReference>
<organism evidence="1 2">
    <name type="scientific">Irpex rosettiformis</name>
    <dbReference type="NCBI Taxonomy" id="378272"/>
    <lineage>
        <taxon>Eukaryota</taxon>
        <taxon>Fungi</taxon>
        <taxon>Dikarya</taxon>
        <taxon>Basidiomycota</taxon>
        <taxon>Agaricomycotina</taxon>
        <taxon>Agaricomycetes</taxon>
        <taxon>Polyporales</taxon>
        <taxon>Irpicaceae</taxon>
        <taxon>Irpex</taxon>
    </lineage>
</organism>
<proteinExistence type="predicted"/>
<name>A0ACB8UHB7_9APHY</name>
<dbReference type="Proteomes" id="UP001055072">
    <property type="component" value="Unassembled WGS sequence"/>
</dbReference>
<comment type="caution">
    <text evidence="1">The sequence shown here is derived from an EMBL/GenBank/DDBJ whole genome shotgun (WGS) entry which is preliminary data.</text>
</comment>
<keyword evidence="2" id="KW-1185">Reference proteome</keyword>
<gene>
    <name evidence="1" type="ORF">BDY19DRAFT_989367</name>
</gene>
<reference evidence="1" key="1">
    <citation type="journal article" date="2021" name="Environ. Microbiol.">
        <title>Gene family expansions and transcriptome signatures uncover fungal adaptations to wood decay.</title>
        <authorList>
            <person name="Hage H."/>
            <person name="Miyauchi S."/>
            <person name="Viragh M."/>
            <person name="Drula E."/>
            <person name="Min B."/>
            <person name="Chaduli D."/>
            <person name="Navarro D."/>
            <person name="Favel A."/>
            <person name="Norest M."/>
            <person name="Lesage-Meessen L."/>
            <person name="Balint B."/>
            <person name="Merenyi Z."/>
            <person name="de Eugenio L."/>
            <person name="Morin E."/>
            <person name="Martinez A.T."/>
            <person name="Baldrian P."/>
            <person name="Stursova M."/>
            <person name="Martinez M.J."/>
            <person name="Novotny C."/>
            <person name="Magnuson J.K."/>
            <person name="Spatafora J.W."/>
            <person name="Maurice S."/>
            <person name="Pangilinan J."/>
            <person name="Andreopoulos W."/>
            <person name="LaButti K."/>
            <person name="Hundley H."/>
            <person name="Na H."/>
            <person name="Kuo A."/>
            <person name="Barry K."/>
            <person name="Lipzen A."/>
            <person name="Henrissat B."/>
            <person name="Riley R."/>
            <person name="Ahrendt S."/>
            <person name="Nagy L.G."/>
            <person name="Grigoriev I.V."/>
            <person name="Martin F."/>
            <person name="Rosso M.N."/>
        </authorList>
    </citation>
    <scope>NUCLEOTIDE SEQUENCE</scope>
    <source>
        <strain evidence="1">CBS 384.51</strain>
    </source>
</reference>
<sequence>MIDNWHHSNNTSPPYGFGFGPSSSYSSGSSTRSSHLSILTTPSSASALSRTSSSEAADHLPPVSPTTSSGSKTHAFFASPFSSTAPLPPEPFSAPAAAISKSSFFSADAEATPRMENAPAPSTSKKSLNDSFFSPSWQTSPLPPSSSSRKDDHESPPSSSSAMRVPLSRVFPSRVRYTSVDELPSREGSPQGFYHHHHHGALQATSPRLGTGRRHLVELDPQEYQAHHRINDSSHAQPSSVDDHIRDAQHGSDDGKHVHVHTPMGLEVARHQQRGSSKLPTPVEVSSSGDARARAQVVESPASMSENSDQSPKPVLRPGDVIVEPTEDGEEESDAKLHLVLVKTLGQGAFSSVWLARDETGRVSKLEVSRKNSLKRQKSKRGSLRRSGTGAGSLRRRNKRASESSEDGYGAGAAEEEMAMDGTVPKIKVTGEEGSDGRVGPTLKLGLRSGSIGRGEVEGANVGRLVALKMTDKSLCDKDDRTRVSFVREVEVLKHIAHPSIVAYIHAFSTPSHHILVLEHVAGGELFDLVSSQEIHARLSEPLLRRIFGELCRAVAWMHAVGLIHRDIKLENILLTRDVFTDPTSTSPLIKISDFGLSRFIDPSSPLLTTRCGSESYAAPELVTGRPYDGRETDAWACGVVMYALVTRRLPFDAMNPPNGDGGGALKTDEGHGQGTGMEGGKRPKGPRRDERSERRALLMRIANGQYSWPELPKSSSSSESETEPRGLELVRSEGVRRVVGRLLVRDPRKRAKVAQLWEDEWMNGEGAPSAPVLPEYPASAAQAVQDAAKSPLASSVSEAWDVGDKDVWDEDMEDEEFDDEEVDEEEEEDGVLVDEHDIAGSVACQEVLPP</sequence>
<evidence type="ECO:0000313" key="2">
    <source>
        <dbReference type="Proteomes" id="UP001055072"/>
    </source>
</evidence>
<accession>A0ACB8UHB7</accession>
<protein>
    <submittedName>
        <fullName evidence="1">Kinase-like domain-containing protein</fullName>
    </submittedName>
</protein>
<evidence type="ECO:0000313" key="1">
    <source>
        <dbReference type="EMBL" id="KAI0093832.1"/>
    </source>
</evidence>